<dbReference type="VEuPathDB" id="TrichDB:TRFO_31150"/>
<dbReference type="EMBL" id="MLAK01000890">
    <property type="protein sequence ID" value="OHT01912.1"/>
    <property type="molecule type" value="Genomic_DNA"/>
</dbReference>
<evidence type="ECO:0000256" key="1">
    <source>
        <dbReference type="SAM" id="Phobius"/>
    </source>
</evidence>
<gene>
    <name evidence="2" type="ORF">TRFO_31150</name>
</gene>
<comment type="caution">
    <text evidence="2">The sequence shown here is derived from an EMBL/GenBank/DDBJ whole genome shotgun (WGS) entry which is preliminary data.</text>
</comment>
<accession>A0A1J4JTX1</accession>
<organism evidence="2 3">
    <name type="scientific">Tritrichomonas foetus</name>
    <dbReference type="NCBI Taxonomy" id="1144522"/>
    <lineage>
        <taxon>Eukaryota</taxon>
        <taxon>Metamonada</taxon>
        <taxon>Parabasalia</taxon>
        <taxon>Tritrichomonadida</taxon>
        <taxon>Tritrichomonadidae</taxon>
        <taxon>Tritrichomonas</taxon>
    </lineage>
</organism>
<proteinExistence type="predicted"/>
<keyword evidence="3" id="KW-1185">Reference proteome</keyword>
<dbReference type="RefSeq" id="XP_068355048.1">
    <property type="nucleotide sequence ID" value="XM_068507765.1"/>
</dbReference>
<reference evidence="2" key="1">
    <citation type="submission" date="2016-10" db="EMBL/GenBank/DDBJ databases">
        <authorList>
            <person name="Benchimol M."/>
            <person name="Almeida L.G."/>
            <person name="Vasconcelos A.T."/>
            <person name="Perreira-Neves A."/>
            <person name="Rosa I.A."/>
            <person name="Tasca T."/>
            <person name="Bogo M.R."/>
            <person name="de Souza W."/>
        </authorList>
    </citation>
    <scope>NUCLEOTIDE SEQUENCE [LARGE SCALE GENOMIC DNA]</scope>
    <source>
        <strain evidence="2">K</strain>
    </source>
</reference>
<sequence>MSDNVCVVCIKPSFKKNWQIFDHSIGNVNHFFMTENDIMMTSNTQETLNDAESRIVSQLTLCLAIYFGSVVLSFFYLIFKNPRTQDFSSTLTGKLITSFFAPLVITYAIIKHIFKLIKKIIKKSFTFLLQDIIFPLIINLFLYILIPIFDIFYLIYCKTHIIWDFFWEILSKICTIFVRRVIWPILRFIFRVIDLIFAITDWIHNKILRPLYFVISNTLGKIFRLIAHQSAFLIVLKYISAFYYFVYEKMRVIVRPIQEIVITMVSACNEVMKSIFFNYINPIIYLINRLIPVFKQKKAN</sequence>
<feature type="transmembrane region" description="Helical" evidence="1">
    <location>
        <begin position="91"/>
        <end position="110"/>
    </location>
</feature>
<feature type="transmembrane region" description="Helical" evidence="1">
    <location>
        <begin position="59"/>
        <end position="79"/>
    </location>
</feature>
<evidence type="ECO:0000313" key="2">
    <source>
        <dbReference type="EMBL" id="OHT01912.1"/>
    </source>
</evidence>
<name>A0A1J4JTX1_9EUKA</name>
<keyword evidence="1" id="KW-0812">Transmembrane</keyword>
<dbReference type="GeneID" id="94842469"/>
<feature type="transmembrane region" description="Helical" evidence="1">
    <location>
        <begin position="131"/>
        <end position="155"/>
    </location>
</feature>
<protein>
    <submittedName>
        <fullName evidence="2">Uncharacterized protein</fullName>
    </submittedName>
</protein>
<keyword evidence="1" id="KW-1133">Transmembrane helix</keyword>
<dbReference type="Proteomes" id="UP000179807">
    <property type="component" value="Unassembled WGS sequence"/>
</dbReference>
<keyword evidence="1" id="KW-0472">Membrane</keyword>
<feature type="transmembrane region" description="Helical" evidence="1">
    <location>
        <begin position="225"/>
        <end position="246"/>
    </location>
</feature>
<feature type="transmembrane region" description="Helical" evidence="1">
    <location>
        <begin position="185"/>
        <end position="205"/>
    </location>
</feature>
<dbReference type="AlphaFoldDB" id="A0A1J4JTX1"/>
<evidence type="ECO:0000313" key="3">
    <source>
        <dbReference type="Proteomes" id="UP000179807"/>
    </source>
</evidence>